<protein>
    <recommendedName>
        <fullName evidence="4">Cyanovirin-N domain-containing protein</fullName>
    </recommendedName>
</protein>
<feature type="chain" id="PRO_5040371500" description="Cyanovirin-N domain-containing protein" evidence="1">
    <location>
        <begin position="17"/>
        <end position="90"/>
    </location>
</feature>
<evidence type="ECO:0008006" key="4">
    <source>
        <dbReference type="Google" id="ProtNLM"/>
    </source>
</evidence>
<name>A0A9P7NBN2_9HYPO</name>
<proteinExistence type="predicted"/>
<gene>
    <name evidence="2" type="ORF">E4U43_008245</name>
</gene>
<sequence>MLFLRLLLAAAASAAAVDFTDDKLNLKFYCNAGTEGNNNCEKMGWNTYCCIKSKRGPYQTPRTVVLRGRNSVGDLWCDGGNGDIGDIYCA</sequence>
<keyword evidence="3" id="KW-1185">Reference proteome</keyword>
<organism evidence="2 3">
    <name type="scientific">Claviceps pusilla</name>
    <dbReference type="NCBI Taxonomy" id="123648"/>
    <lineage>
        <taxon>Eukaryota</taxon>
        <taxon>Fungi</taxon>
        <taxon>Dikarya</taxon>
        <taxon>Ascomycota</taxon>
        <taxon>Pezizomycotina</taxon>
        <taxon>Sordariomycetes</taxon>
        <taxon>Hypocreomycetidae</taxon>
        <taxon>Hypocreales</taxon>
        <taxon>Clavicipitaceae</taxon>
        <taxon>Claviceps</taxon>
    </lineage>
</organism>
<dbReference type="AlphaFoldDB" id="A0A9P7NBN2"/>
<comment type="caution">
    <text evidence="2">The sequence shown here is derived from an EMBL/GenBank/DDBJ whole genome shotgun (WGS) entry which is preliminary data.</text>
</comment>
<dbReference type="OrthoDB" id="4960598at2759"/>
<evidence type="ECO:0000313" key="2">
    <source>
        <dbReference type="EMBL" id="KAG6011546.1"/>
    </source>
</evidence>
<dbReference type="Proteomes" id="UP000748025">
    <property type="component" value="Unassembled WGS sequence"/>
</dbReference>
<evidence type="ECO:0000256" key="1">
    <source>
        <dbReference type="SAM" id="SignalP"/>
    </source>
</evidence>
<feature type="signal peptide" evidence="1">
    <location>
        <begin position="1"/>
        <end position="16"/>
    </location>
</feature>
<keyword evidence="1" id="KW-0732">Signal</keyword>
<accession>A0A9P7NBN2</accession>
<reference evidence="2" key="1">
    <citation type="journal article" date="2020" name="bioRxiv">
        <title>Whole genome comparisons of ergot fungi reveals the divergence and evolution of species within the genus Claviceps are the result of varying mechanisms driving genome evolution and host range expansion.</title>
        <authorList>
            <person name="Wyka S.A."/>
            <person name="Mondo S.J."/>
            <person name="Liu M."/>
            <person name="Dettman J."/>
            <person name="Nalam V."/>
            <person name="Broders K.D."/>
        </authorList>
    </citation>
    <scope>NUCLEOTIDE SEQUENCE</scope>
    <source>
        <strain evidence="2">CCC 602</strain>
    </source>
</reference>
<evidence type="ECO:0000313" key="3">
    <source>
        <dbReference type="Proteomes" id="UP000748025"/>
    </source>
</evidence>
<dbReference type="EMBL" id="SRPW01000863">
    <property type="protein sequence ID" value="KAG6011546.1"/>
    <property type="molecule type" value="Genomic_DNA"/>
</dbReference>